<feature type="region of interest" description="Disordered" evidence="5">
    <location>
        <begin position="349"/>
        <end position="375"/>
    </location>
</feature>
<dbReference type="InterPro" id="IPR012677">
    <property type="entry name" value="Nucleotide-bd_a/b_plait_sf"/>
</dbReference>
<gene>
    <name evidence="7" type="ORF">D917_07670</name>
</gene>
<dbReference type="PANTHER" id="PTHR15608">
    <property type="entry name" value="SPLICING FACTOR U2AF-ASSOCIATED PROTEIN 2"/>
    <property type="match status" value="1"/>
</dbReference>
<dbReference type="GO" id="GO:0005684">
    <property type="term" value="C:U2-type spliceosomal complex"/>
    <property type="evidence" value="ECO:0007669"/>
    <property type="project" value="TreeGrafter"/>
</dbReference>
<accession>A0A1Y3EMY5</accession>
<keyword evidence="2" id="KW-0677">Repeat</keyword>
<dbReference type="InterPro" id="IPR034392">
    <property type="entry name" value="TatSF1-like_RRM1"/>
</dbReference>
<evidence type="ECO:0000256" key="5">
    <source>
        <dbReference type="SAM" id="MobiDB-lite"/>
    </source>
</evidence>
<evidence type="ECO:0000256" key="2">
    <source>
        <dbReference type="ARBA" id="ARBA00022737"/>
    </source>
</evidence>
<dbReference type="InterPro" id="IPR034393">
    <property type="entry name" value="TatSF1-like"/>
</dbReference>
<dbReference type="EMBL" id="LVZM01006664">
    <property type="protein sequence ID" value="OUC46493.1"/>
    <property type="molecule type" value="Genomic_DNA"/>
</dbReference>
<sequence>MASDIGTSKSDDGVTFVNGRWHYTEPSSGETLIFDDHTQQWIPSTSHSEKSANSKDEQNFKLIDGIWHYVDPVTNLSYVYNSESQCWTGVNLKSKKEIPTTSESDMDEFEYQLREEERERAKQIAGPSKANETTTVRFDASDNTAYEWDATKQAWFPKVTRKQYKYIYSFHEFFCYLFMWMTLFWLIIWQHMVTLHYNRLSFRNRQLKSLRQKQKKKEQKRLISERQKNRGWFDMDEEHNLSVYVSGLPLDLSMAEFQVRIQILNSPKCNCFYLVLFQDLMSKCGLIARDPISNKLKLKLYKSEEGDNKGDGLCTYIKKESLELAKQILDGYQIRNHVISIEKARFEMKGSYDPSKKRKSLTAKQKKLLKEKQDK</sequence>
<feature type="transmembrane region" description="Helical" evidence="6">
    <location>
        <begin position="166"/>
        <end position="189"/>
    </location>
</feature>
<feature type="compositionally biased region" description="Basic residues" evidence="5">
    <location>
        <begin position="356"/>
        <end position="367"/>
    </location>
</feature>
<keyword evidence="4" id="KW-0508">mRNA splicing</keyword>
<keyword evidence="6" id="KW-1133">Transmembrane helix</keyword>
<evidence type="ECO:0000256" key="6">
    <source>
        <dbReference type="SAM" id="Phobius"/>
    </source>
</evidence>
<keyword evidence="6" id="KW-0812">Transmembrane</keyword>
<evidence type="ECO:0000256" key="3">
    <source>
        <dbReference type="ARBA" id="ARBA00022884"/>
    </source>
</evidence>
<dbReference type="InterPro" id="IPR035979">
    <property type="entry name" value="RBD_domain_sf"/>
</dbReference>
<evidence type="ECO:0008006" key="9">
    <source>
        <dbReference type="Google" id="ProtNLM"/>
    </source>
</evidence>
<dbReference type="GO" id="GO:0005686">
    <property type="term" value="C:U2 snRNP"/>
    <property type="evidence" value="ECO:0007669"/>
    <property type="project" value="TreeGrafter"/>
</dbReference>
<dbReference type="Gene3D" id="3.30.70.330">
    <property type="match status" value="1"/>
</dbReference>
<protein>
    <recommendedName>
        <fullName evidence="9">HIV Tat-specific factor 1-like protein</fullName>
    </recommendedName>
</protein>
<evidence type="ECO:0000256" key="4">
    <source>
        <dbReference type="ARBA" id="ARBA00023187"/>
    </source>
</evidence>
<comment type="caution">
    <text evidence="7">The sequence shown here is derived from an EMBL/GenBank/DDBJ whole genome shotgun (WGS) entry which is preliminary data.</text>
</comment>
<dbReference type="AlphaFoldDB" id="A0A1Y3EMY5"/>
<evidence type="ECO:0000313" key="7">
    <source>
        <dbReference type="EMBL" id="OUC46493.1"/>
    </source>
</evidence>
<proteinExistence type="predicted"/>
<dbReference type="GO" id="GO:0000398">
    <property type="term" value="P:mRNA splicing, via spliceosome"/>
    <property type="evidence" value="ECO:0007669"/>
    <property type="project" value="InterPro"/>
</dbReference>
<name>A0A1Y3EMY5_9BILA</name>
<evidence type="ECO:0000256" key="1">
    <source>
        <dbReference type="ARBA" id="ARBA00022664"/>
    </source>
</evidence>
<organism evidence="7 8">
    <name type="scientific">Trichinella nativa</name>
    <dbReference type="NCBI Taxonomy" id="6335"/>
    <lineage>
        <taxon>Eukaryota</taxon>
        <taxon>Metazoa</taxon>
        <taxon>Ecdysozoa</taxon>
        <taxon>Nematoda</taxon>
        <taxon>Enoplea</taxon>
        <taxon>Dorylaimia</taxon>
        <taxon>Trichinellida</taxon>
        <taxon>Trichinellidae</taxon>
        <taxon>Trichinella</taxon>
    </lineage>
</organism>
<keyword evidence="6" id="KW-0472">Membrane</keyword>
<keyword evidence="1" id="KW-0507">mRNA processing</keyword>
<evidence type="ECO:0000313" key="8">
    <source>
        <dbReference type="Proteomes" id="UP000243006"/>
    </source>
</evidence>
<dbReference type="SUPFAM" id="SSF54928">
    <property type="entry name" value="RNA-binding domain, RBD"/>
    <property type="match status" value="1"/>
</dbReference>
<dbReference type="Proteomes" id="UP000243006">
    <property type="component" value="Unassembled WGS sequence"/>
</dbReference>
<dbReference type="PANTHER" id="PTHR15608:SF0">
    <property type="entry name" value="HIV TAT-SPECIFIC FACTOR 1"/>
    <property type="match status" value="1"/>
</dbReference>
<keyword evidence="3" id="KW-0694">RNA-binding</keyword>
<dbReference type="CDD" id="cd12281">
    <property type="entry name" value="RRM1_TatSF1_like"/>
    <property type="match status" value="1"/>
</dbReference>
<reference evidence="7 8" key="1">
    <citation type="submission" date="2015-04" db="EMBL/GenBank/DDBJ databases">
        <title>Draft genome of the roundworm Trichinella nativa.</title>
        <authorList>
            <person name="Mitreva M."/>
        </authorList>
    </citation>
    <scope>NUCLEOTIDE SEQUENCE [LARGE SCALE GENOMIC DNA]</scope>
    <source>
        <strain evidence="7 8">ISS45</strain>
    </source>
</reference>
<dbReference type="GO" id="GO:0003723">
    <property type="term" value="F:RNA binding"/>
    <property type="evidence" value="ECO:0007669"/>
    <property type="project" value="UniProtKB-KW"/>
</dbReference>